<dbReference type="Proteomes" id="UP000199150">
    <property type="component" value="Unassembled WGS sequence"/>
</dbReference>
<name>A0A1G4TR08_9CAUL</name>
<evidence type="ECO:0000259" key="2">
    <source>
        <dbReference type="Pfam" id="PF10090"/>
    </source>
</evidence>
<keyword evidence="4" id="KW-1185">Reference proteome</keyword>
<accession>A0A1G4TR08</accession>
<reference evidence="4" key="1">
    <citation type="submission" date="2016-10" db="EMBL/GenBank/DDBJ databases">
        <authorList>
            <person name="Varghese N."/>
            <person name="Submissions S."/>
        </authorList>
    </citation>
    <scope>NUCLEOTIDE SEQUENCE [LARGE SCALE GENOMIC DNA]</scope>
    <source>
        <strain evidence="4">CGMCC 1.3431</strain>
    </source>
</reference>
<dbReference type="InterPro" id="IPR036890">
    <property type="entry name" value="HATPase_C_sf"/>
</dbReference>
<keyword evidence="3" id="KW-0808">Transferase</keyword>
<dbReference type="Pfam" id="PF10090">
    <property type="entry name" value="HPTransfase"/>
    <property type="match status" value="1"/>
</dbReference>
<gene>
    <name evidence="3" type="ORF">SAMN02927928_0102</name>
</gene>
<feature type="compositionally biased region" description="Polar residues" evidence="1">
    <location>
        <begin position="1"/>
        <end position="15"/>
    </location>
</feature>
<evidence type="ECO:0000256" key="1">
    <source>
        <dbReference type="SAM" id="MobiDB-lite"/>
    </source>
</evidence>
<dbReference type="AlphaFoldDB" id="A0A1G4TR08"/>
<dbReference type="STRING" id="260084.SAMN02927928_0102"/>
<dbReference type="NCBIfam" id="NF046025">
    <property type="entry name" value="HisPtaseChptCaul"/>
    <property type="match status" value="1"/>
</dbReference>
<dbReference type="Gene3D" id="1.10.287.130">
    <property type="match status" value="1"/>
</dbReference>
<evidence type="ECO:0000313" key="3">
    <source>
        <dbReference type="EMBL" id="SCW83778.1"/>
    </source>
</evidence>
<dbReference type="GO" id="GO:0016740">
    <property type="term" value="F:transferase activity"/>
    <property type="evidence" value="ECO:0007669"/>
    <property type="project" value="UniProtKB-KW"/>
</dbReference>
<dbReference type="EMBL" id="FMTS01000011">
    <property type="protein sequence ID" value="SCW83778.1"/>
    <property type="molecule type" value="Genomic_DNA"/>
</dbReference>
<evidence type="ECO:0000313" key="4">
    <source>
        <dbReference type="Proteomes" id="UP000199150"/>
    </source>
</evidence>
<dbReference type="RefSeq" id="WP_090650839.1">
    <property type="nucleotide sequence ID" value="NZ_CBCRYE010000009.1"/>
</dbReference>
<proteinExistence type="predicted"/>
<dbReference type="Gene3D" id="3.30.565.10">
    <property type="entry name" value="Histidine kinase-like ATPase, C-terminal domain"/>
    <property type="match status" value="1"/>
</dbReference>
<sequence length="252" mass="26308">MSMDDLSTPNLTRSASEPAAHVDTAPAVAEAPADEIQATEGFELSPHDLATQLVGKLCHDFISPAGAIISGLDLLEDPSAQDMRQEALNLISASAKKMVTLVHFARVAFGAASTSEAFSGAQLEKILGDMFTTMRAELDFAIPSDMLFQKPAARALLNLGLLAGNSLPTGGKATLTAMAGDDGLTLTADAAGPRARLKAEAIEGLKGLPLGDGLNGQWIQPHWLWSTVHEAGGTLDFTAETDHLVLTVKLPG</sequence>
<feature type="domain" description="Histidine phosphotransferase ChpT C-terminal" evidence="2">
    <location>
        <begin position="122"/>
        <end position="240"/>
    </location>
</feature>
<dbReference type="InterPro" id="IPR018762">
    <property type="entry name" value="ChpT_C"/>
</dbReference>
<feature type="region of interest" description="Disordered" evidence="1">
    <location>
        <begin position="1"/>
        <end position="24"/>
    </location>
</feature>
<dbReference type="OrthoDB" id="9803702at2"/>
<protein>
    <submittedName>
        <fullName evidence="3">Histidine phosphotransferase ChpT</fullName>
    </submittedName>
</protein>
<organism evidence="3 4">
    <name type="scientific">Asticcacaulis taihuensis</name>
    <dbReference type="NCBI Taxonomy" id="260084"/>
    <lineage>
        <taxon>Bacteria</taxon>
        <taxon>Pseudomonadati</taxon>
        <taxon>Pseudomonadota</taxon>
        <taxon>Alphaproteobacteria</taxon>
        <taxon>Caulobacterales</taxon>
        <taxon>Caulobacteraceae</taxon>
        <taxon>Asticcacaulis</taxon>
    </lineage>
</organism>